<dbReference type="Proteomes" id="UP001055879">
    <property type="component" value="Linkage Group LG06"/>
</dbReference>
<evidence type="ECO:0000313" key="1">
    <source>
        <dbReference type="EMBL" id="KAI3718059.1"/>
    </source>
</evidence>
<name>A0ACB9B7Z9_ARCLA</name>
<reference evidence="1 2" key="2">
    <citation type="journal article" date="2022" name="Mol. Ecol. Resour.">
        <title>The genomes of chicory, endive, great burdock and yacon provide insights into Asteraceae paleo-polyploidization history and plant inulin production.</title>
        <authorList>
            <person name="Fan W."/>
            <person name="Wang S."/>
            <person name="Wang H."/>
            <person name="Wang A."/>
            <person name="Jiang F."/>
            <person name="Liu H."/>
            <person name="Zhao H."/>
            <person name="Xu D."/>
            <person name="Zhang Y."/>
        </authorList>
    </citation>
    <scope>NUCLEOTIDE SEQUENCE [LARGE SCALE GENOMIC DNA]</scope>
    <source>
        <strain evidence="2">cv. Niubang</strain>
    </source>
</reference>
<comment type="caution">
    <text evidence="1">The sequence shown here is derived from an EMBL/GenBank/DDBJ whole genome shotgun (WGS) entry which is preliminary data.</text>
</comment>
<sequence>MYHQTQPITAVQPPASTTTTTIWQPEHLPCPRCDSTNTKFCYYNNYNFSQPHHLCKACHWYWTHGDTLRDIPVDGRSRKNAKRSRHSTAAVLSSSSSSHNNNNNYRHIVPTTAAVPKFPFTGDHGGGGVVGMCGSFTSLLSNNNNNQSSGIFGVGVGGFDQDLSFRLGRTIWTFSDGVVGGGHSAGKSFGQLKDNGKAKSKCKLPLSYNHI</sequence>
<keyword evidence="2" id="KW-1185">Reference proteome</keyword>
<gene>
    <name evidence="1" type="ORF">L6452_18905</name>
</gene>
<reference evidence="2" key="1">
    <citation type="journal article" date="2022" name="Mol. Ecol. Resour.">
        <title>The genomes of chicory, endive, great burdock and yacon provide insights into Asteraceae palaeo-polyploidization history and plant inulin production.</title>
        <authorList>
            <person name="Fan W."/>
            <person name="Wang S."/>
            <person name="Wang H."/>
            <person name="Wang A."/>
            <person name="Jiang F."/>
            <person name="Liu H."/>
            <person name="Zhao H."/>
            <person name="Xu D."/>
            <person name="Zhang Y."/>
        </authorList>
    </citation>
    <scope>NUCLEOTIDE SEQUENCE [LARGE SCALE GENOMIC DNA]</scope>
    <source>
        <strain evidence="2">cv. Niubang</strain>
    </source>
</reference>
<organism evidence="1 2">
    <name type="scientific">Arctium lappa</name>
    <name type="common">Greater burdock</name>
    <name type="synonym">Lappa major</name>
    <dbReference type="NCBI Taxonomy" id="4217"/>
    <lineage>
        <taxon>Eukaryota</taxon>
        <taxon>Viridiplantae</taxon>
        <taxon>Streptophyta</taxon>
        <taxon>Embryophyta</taxon>
        <taxon>Tracheophyta</taxon>
        <taxon>Spermatophyta</taxon>
        <taxon>Magnoliopsida</taxon>
        <taxon>eudicotyledons</taxon>
        <taxon>Gunneridae</taxon>
        <taxon>Pentapetalae</taxon>
        <taxon>asterids</taxon>
        <taxon>campanulids</taxon>
        <taxon>Asterales</taxon>
        <taxon>Asteraceae</taxon>
        <taxon>Carduoideae</taxon>
        <taxon>Cardueae</taxon>
        <taxon>Arctiinae</taxon>
        <taxon>Arctium</taxon>
    </lineage>
</organism>
<proteinExistence type="predicted"/>
<evidence type="ECO:0000313" key="2">
    <source>
        <dbReference type="Proteomes" id="UP001055879"/>
    </source>
</evidence>
<dbReference type="EMBL" id="CM042052">
    <property type="protein sequence ID" value="KAI3718059.1"/>
    <property type="molecule type" value="Genomic_DNA"/>
</dbReference>
<accession>A0ACB9B7Z9</accession>
<protein>
    <submittedName>
        <fullName evidence="1">Uncharacterized protein</fullName>
    </submittedName>
</protein>